<dbReference type="PANTHER" id="PTHR34504:SF2">
    <property type="entry name" value="UPF0150 PROTEIN SSL0259"/>
    <property type="match status" value="1"/>
</dbReference>
<dbReference type="RefSeq" id="WP_103872003.1">
    <property type="nucleotide sequence ID" value="NZ_FNUY01000003.1"/>
</dbReference>
<dbReference type="SUPFAM" id="SSF143100">
    <property type="entry name" value="TTHA1013/TTHA0281-like"/>
    <property type="match status" value="1"/>
</dbReference>
<keyword evidence="3" id="KW-1185">Reference proteome</keyword>
<reference evidence="2 3" key="1">
    <citation type="submission" date="2016-10" db="EMBL/GenBank/DDBJ databases">
        <authorList>
            <person name="de Groot N.N."/>
        </authorList>
    </citation>
    <scope>NUCLEOTIDE SEQUENCE [LARGE SCALE GENOMIC DNA]</scope>
    <source>
        <strain evidence="2 3">DSM 26656</strain>
    </source>
</reference>
<protein>
    <submittedName>
        <fullName evidence="2">Predicted nuclease of the RNAse H fold, HicB family</fullName>
    </submittedName>
</protein>
<dbReference type="Proteomes" id="UP000236743">
    <property type="component" value="Unassembled WGS sequence"/>
</dbReference>
<organism evidence="2 3">
    <name type="scientific">Bosea lathyri</name>
    <dbReference type="NCBI Taxonomy" id="1036778"/>
    <lineage>
        <taxon>Bacteria</taxon>
        <taxon>Pseudomonadati</taxon>
        <taxon>Pseudomonadota</taxon>
        <taxon>Alphaproteobacteria</taxon>
        <taxon>Hyphomicrobiales</taxon>
        <taxon>Boseaceae</taxon>
        <taxon>Bosea</taxon>
    </lineage>
</organism>
<feature type="domain" description="HicB-like antitoxin of toxin-antitoxin system" evidence="1">
    <location>
        <begin position="4"/>
        <end position="92"/>
    </location>
</feature>
<dbReference type="Gene3D" id="3.30.160.250">
    <property type="match status" value="1"/>
</dbReference>
<dbReference type="PANTHER" id="PTHR34504">
    <property type="entry name" value="ANTITOXIN HICB"/>
    <property type="match status" value="1"/>
</dbReference>
<evidence type="ECO:0000259" key="1">
    <source>
        <dbReference type="Pfam" id="PF15919"/>
    </source>
</evidence>
<sequence>MRHYIAIVHKDETSCYGIQFPDVKGVFTGGDTLEEAFEQAREVLEFAAESWLEDTASDFPEPRSIDELRRDPDFLEASQDAILMAVPFDPSPARLAAE</sequence>
<dbReference type="InterPro" id="IPR051404">
    <property type="entry name" value="TA_system_antitoxin"/>
</dbReference>
<name>A0A1H5X9P7_9HYPH</name>
<dbReference type="Pfam" id="PF15919">
    <property type="entry name" value="HicB_lk_antitox"/>
    <property type="match status" value="1"/>
</dbReference>
<dbReference type="AlphaFoldDB" id="A0A1H5X9P7"/>
<proteinExistence type="predicted"/>
<accession>A0A1H5X9P7</accession>
<dbReference type="InterPro" id="IPR035069">
    <property type="entry name" value="TTHA1013/TTHA0281-like"/>
</dbReference>
<dbReference type="OrthoDB" id="9807959at2"/>
<dbReference type="InterPro" id="IPR031807">
    <property type="entry name" value="HicB-like"/>
</dbReference>
<dbReference type="EMBL" id="FNUY01000003">
    <property type="protein sequence ID" value="SEG08077.1"/>
    <property type="molecule type" value="Genomic_DNA"/>
</dbReference>
<evidence type="ECO:0000313" key="3">
    <source>
        <dbReference type="Proteomes" id="UP000236743"/>
    </source>
</evidence>
<gene>
    <name evidence="2" type="ORF">SAMN04488115_103140</name>
</gene>
<evidence type="ECO:0000313" key="2">
    <source>
        <dbReference type="EMBL" id="SEG08077.1"/>
    </source>
</evidence>